<reference evidence="5 6" key="1">
    <citation type="submission" date="2021-11" db="EMBL/GenBank/DDBJ databases">
        <title>Genomic of Niabella pedocola.</title>
        <authorList>
            <person name="Wu T."/>
        </authorList>
    </citation>
    <scope>NUCLEOTIDE SEQUENCE [LARGE SCALE GENOMIC DNA]</scope>
    <source>
        <strain evidence="5 6">JCM 31011</strain>
    </source>
</reference>
<evidence type="ECO:0000313" key="5">
    <source>
        <dbReference type="EMBL" id="MCD2421858.1"/>
    </source>
</evidence>
<accession>A0ABS8PL75</accession>
<organism evidence="5 6">
    <name type="scientific">Niabella pedocola</name>
    <dbReference type="NCBI Taxonomy" id="1752077"/>
    <lineage>
        <taxon>Bacteria</taxon>
        <taxon>Pseudomonadati</taxon>
        <taxon>Bacteroidota</taxon>
        <taxon>Chitinophagia</taxon>
        <taxon>Chitinophagales</taxon>
        <taxon>Chitinophagaceae</taxon>
        <taxon>Niabella</taxon>
    </lineage>
</organism>
<keyword evidence="1" id="KW-0805">Transcription regulation</keyword>
<dbReference type="InterPro" id="IPR036388">
    <property type="entry name" value="WH-like_DNA-bd_sf"/>
</dbReference>
<dbReference type="InterPro" id="IPR011663">
    <property type="entry name" value="UTRA"/>
</dbReference>
<gene>
    <name evidence="5" type="ORF">LQ567_03735</name>
</gene>
<dbReference type="InterPro" id="IPR028978">
    <property type="entry name" value="Chorismate_lyase_/UTRA_dom_sf"/>
</dbReference>
<dbReference type="InterPro" id="IPR036390">
    <property type="entry name" value="WH_DNA-bd_sf"/>
</dbReference>
<dbReference type="Gene3D" id="1.10.10.10">
    <property type="entry name" value="Winged helix-like DNA-binding domain superfamily/Winged helix DNA-binding domain"/>
    <property type="match status" value="1"/>
</dbReference>
<comment type="caution">
    <text evidence="5">The sequence shown here is derived from an EMBL/GenBank/DDBJ whole genome shotgun (WGS) entry which is preliminary data.</text>
</comment>
<keyword evidence="6" id="KW-1185">Reference proteome</keyword>
<dbReference type="SMART" id="SM00345">
    <property type="entry name" value="HTH_GNTR"/>
    <property type="match status" value="1"/>
</dbReference>
<feature type="domain" description="HTH gntR-type" evidence="4">
    <location>
        <begin position="15"/>
        <end position="83"/>
    </location>
</feature>
<protein>
    <submittedName>
        <fullName evidence="5">GntR family transcriptional regulator</fullName>
    </submittedName>
</protein>
<proteinExistence type="predicted"/>
<dbReference type="SUPFAM" id="SSF46785">
    <property type="entry name" value="Winged helix' DNA-binding domain"/>
    <property type="match status" value="1"/>
</dbReference>
<dbReference type="PANTHER" id="PTHR44846">
    <property type="entry name" value="MANNOSYL-D-GLYCERATE TRANSPORT/METABOLISM SYSTEM REPRESSOR MNGR-RELATED"/>
    <property type="match status" value="1"/>
</dbReference>
<evidence type="ECO:0000256" key="2">
    <source>
        <dbReference type="ARBA" id="ARBA00023125"/>
    </source>
</evidence>
<dbReference type="PROSITE" id="PS50949">
    <property type="entry name" value="HTH_GNTR"/>
    <property type="match status" value="1"/>
</dbReference>
<dbReference type="EMBL" id="JAJNEC010000003">
    <property type="protein sequence ID" value="MCD2421858.1"/>
    <property type="molecule type" value="Genomic_DNA"/>
</dbReference>
<dbReference type="Proteomes" id="UP001199816">
    <property type="component" value="Unassembled WGS sequence"/>
</dbReference>
<dbReference type="PANTHER" id="PTHR44846:SF1">
    <property type="entry name" value="MANNOSYL-D-GLYCERATE TRANSPORT_METABOLISM SYSTEM REPRESSOR MNGR-RELATED"/>
    <property type="match status" value="1"/>
</dbReference>
<evidence type="ECO:0000256" key="1">
    <source>
        <dbReference type="ARBA" id="ARBA00023015"/>
    </source>
</evidence>
<evidence type="ECO:0000313" key="6">
    <source>
        <dbReference type="Proteomes" id="UP001199816"/>
    </source>
</evidence>
<keyword evidence="3" id="KW-0804">Transcription</keyword>
<dbReference type="Pfam" id="PF00392">
    <property type="entry name" value="GntR"/>
    <property type="match status" value="1"/>
</dbReference>
<evidence type="ECO:0000259" key="4">
    <source>
        <dbReference type="PROSITE" id="PS50949"/>
    </source>
</evidence>
<evidence type="ECO:0000256" key="3">
    <source>
        <dbReference type="ARBA" id="ARBA00023163"/>
    </source>
</evidence>
<dbReference type="SUPFAM" id="SSF64288">
    <property type="entry name" value="Chorismate lyase-like"/>
    <property type="match status" value="1"/>
</dbReference>
<sequence length="245" mass="27367">MNQLLYKPLDHNSIVPLHQQAEEWLRQLIRGEAYQKGLPIPPEVQLAQQLRISRSTLRQAISKLVFEGVLVRKKRRGTCVSGSKPVPASAPQVAMQAAEPDSGHRPFELHVSYATVSKEALLFFGIDAPIKVVRRERLNGTMEAPLEYTITEFNPALPVSASENFNLPLSEILEKGCGLGIEKIQETLHAVVADLFLAAKLETIPGSPLLMRKRYIYVTDAFPAVLITVYNKADALTYTIEHRYP</sequence>
<dbReference type="Gene3D" id="3.40.1410.10">
    <property type="entry name" value="Chorismate lyase-like"/>
    <property type="match status" value="1"/>
</dbReference>
<dbReference type="PRINTS" id="PR00035">
    <property type="entry name" value="HTHGNTR"/>
</dbReference>
<dbReference type="RefSeq" id="WP_231002759.1">
    <property type="nucleotide sequence ID" value="NZ_JAJNEC010000003.1"/>
</dbReference>
<name>A0ABS8PL75_9BACT</name>
<keyword evidence="2" id="KW-0238">DNA-binding</keyword>
<dbReference type="Pfam" id="PF07702">
    <property type="entry name" value="UTRA"/>
    <property type="match status" value="1"/>
</dbReference>
<dbReference type="InterPro" id="IPR000524">
    <property type="entry name" value="Tscrpt_reg_HTH_GntR"/>
</dbReference>
<dbReference type="InterPro" id="IPR050679">
    <property type="entry name" value="Bact_HTH_transcr_reg"/>
</dbReference>
<dbReference type="CDD" id="cd07377">
    <property type="entry name" value="WHTH_GntR"/>
    <property type="match status" value="1"/>
</dbReference>